<keyword evidence="4" id="KW-1185">Reference proteome</keyword>
<dbReference type="EMBL" id="CAVK010000057">
    <property type="protein sequence ID" value="CCW16862.1"/>
    <property type="molecule type" value="Genomic_DNA"/>
</dbReference>
<keyword evidence="1" id="KW-0408">Iron</keyword>
<dbReference type="OrthoDB" id="7173531at2"/>
<dbReference type="AlphaFoldDB" id="N1MMN3"/>
<dbReference type="SUPFAM" id="SSF50037">
    <property type="entry name" value="C-terminal domain of transcriptional repressors"/>
    <property type="match status" value="1"/>
</dbReference>
<dbReference type="SMART" id="SM00899">
    <property type="entry name" value="FeoA"/>
    <property type="match status" value="1"/>
</dbReference>
<dbReference type="InterPro" id="IPR007167">
    <property type="entry name" value="Fe-transptr_FeoA-like"/>
</dbReference>
<dbReference type="InterPro" id="IPR008988">
    <property type="entry name" value="Transcriptional_repressor_C"/>
</dbReference>
<evidence type="ECO:0000259" key="2">
    <source>
        <dbReference type="SMART" id="SM00899"/>
    </source>
</evidence>
<comment type="caution">
    <text evidence="3">The sequence shown here is derived from an EMBL/GenBank/DDBJ whole genome shotgun (WGS) entry which is preliminary data.</text>
</comment>
<proteinExistence type="predicted"/>
<dbReference type="Gene3D" id="2.30.30.90">
    <property type="match status" value="1"/>
</dbReference>
<evidence type="ECO:0000313" key="3">
    <source>
        <dbReference type="EMBL" id="CCW16862.1"/>
    </source>
</evidence>
<protein>
    <submittedName>
        <fullName evidence="3">FeoA</fullName>
    </submittedName>
</protein>
<reference evidence="4" key="2">
    <citation type="submission" date="2013-04" db="EMBL/GenBank/DDBJ databases">
        <title>Bisphenol A degrading Sphingobium sp. strain BiD32.</title>
        <authorList>
            <person name="Nielsen J.L."/>
            <person name="Zhou N.A."/>
            <person name="Kjeldal H."/>
        </authorList>
    </citation>
    <scope>NUCLEOTIDE SEQUENCE [LARGE SCALE GENOMIC DNA]</scope>
    <source>
        <strain evidence="4">BiD32</strain>
    </source>
</reference>
<dbReference type="Proteomes" id="UP000013201">
    <property type="component" value="Unassembled WGS sequence"/>
</dbReference>
<sequence>MRLTDLPLRQPAFVDLIDWSVLSPSEGQRLREFGLCEGASVEALHHGGLWGKGPIACKVGRMTIAMRRNHAAAVTVRTGPDVTA</sequence>
<dbReference type="Pfam" id="PF04023">
    <property type="entry name" value="FeoA"/>
    <property type="match status" value="1"/>
</dbReference>
<accession>N1MMN3</accession>
<feature type="domain" description="Ferrous iron transporter FeoA-like" evidence="2">
    <location>
        <begin position="1"/>
        <end position="78"/>
    </location>
</feature>
<organism evidence="3 4">
    <name type="scientific">Sphingobium indicum BiD32</name>
    <dbReference type="NCBI Taxonomy" id="1301087"/>
    <lineage>
        <taxon>Bacteria</taxon>
        <taxon>Pseudomonadati</taxon>
        <taxon>Pseudomonadota</taxon>
        <taxon>Alphaproteobacteria</taxon>
        <taxon>Sphingomonadales</taxon>
        <taxon>Sphingomonadaceae</taxon>
        <taxon>Sphingobium</taxon>
    </lineage>
</organism>
<dbReference type="InterPro" id="IPR038157">
    <property type="entry name" value="FeoA_core_dom"/>
</dbReference>
<dbReference type="RefSeq" id="WP_006952342.1">
    <property type="nucleotide sequence ID" value="NZ_CAVK010000057.1"/>
</dbReference>
<gene>
    <name evidence="3" type="ORF">EBBID32_12000</name>
</gene>
<name>N1MMN3_9SPHN</name>
<evidence type="ECO:0000313" key="4">
    <source>
        <dbReference type="Proteomes" id="UP000013201"/>
    </source>
</evidence>
<reference evidence="3 4" key="1">
    <citation type="submission" date="2013-03" db="EMBL/GenBank/DDBJ databases">
        <authorList>
            <person name="Le V."/>
        </authorList>
    </citation>
    <scope>NUCLEOTIDE SEQUENCE [LARGE SCALE GENOMIC DNA]</scope>
    <source>
        <strain evidence="3 4">BiD32</strain>
    </source>
</reference>
<evidence type="ECO:0000256" key="1">
    <source>
        <dbReference type="ARBA" id="ARBA00023004"/>
    </source>
</evidence>
<dbReference type="GO" id="GO:0046914">
    <property type="term" value="F:transition metal ion binding"/>
    <property type="evidence" value="ECO:0007669"/>
    <property type="project" value="InterPro"/>
</dbReference>